<evidence type="ECO:0000313" key="1">
    <source>
        <dbReference type="EnsemblMetazoa" id="PPA39799.1"/>
    </source>
</evidence>
<reference evidence="1" key="2">
    <citation type="submission" date="2022-06" db="UniProtKB">
        <authorList>
            <consortium name="EnsemblMetazoa"/>
        </authorList>
    </citation>
    <scope>IDENTIFICATION</scope>
    <source>
        <strain evidence="1">PS312</strain>
    </source>
</reference>
<protein>
    <submittedName>
        <fullName evidence="1">Uncharacterized protein</fullName>
    </submittedName>
</protein>
<sequence length="99" mass="11238">PKSFQSSCLIFSPFFPIYHNCPFLYFLFPLYHRSTTTTLPISISSPSHPILDPSNIRFTWDRSGEFDQWINAATAALPAELPLPSLTTVPPEDNDTFDM</sequence>
<evidence type="ECO:0000313" key="2">
    <source>
        <dbReference type="Proteomes" id="UP000005239"/>
    </source>
</evidence>
<proteinExistence type="predicted"/>
<keyword evidence="2" id="KW-1185">Reference proteome</keyword>
<reference evidence="2" key="1">
    <citation type="journal article" date="2008" name="Nat. Genet.">
        <title>The Pristionchus pacificus genome provides a unique perspective on nematode lifestyle and parasitism.</title>
        <authorList>
            <person name="Dieterich C."/>
            <person name="Clifton S.W."/>
            <person name="Schuster L.N."/>
            <person name="Chinwalla A."/>
            <person name="Delehaunty K."/>
            <person name="Dinkelacker I."/>
            <person name="Fulton L."/>
            <person name="Fulton R."/>
            <person name="Godfrey J."/>
            <person name="Minx P."/>
            <person name="Mitreva M."/>
            <person name="Roeseler W."/>
            <person name="Tian H."/>
            <person name="Witte H."/>
            <person name="Yang S.P."/>
            <person name="Wilson R.K."/>
            <person name="Sommer R.J."/>
        </authorList>
    </citation>
    <scope>NUCLEOTIDE SEQUENCE [LARGE SCALE GENOMIC DNA]</scope>
    <source>
        <strain evidence="2">PS312</strain>
    </source>
</reference>
<name>A0A8R1YVY5_PRIPA</name>
<accession>A0A8R1YVY5</accession>
<gene>
    <name evidence="1" type="primary">WBGene00278168</name>
</gene>
<dbReference type="Proteomes" id="UP000005239">
    <property type="component" value="Unassembled WGS sequence"/>
</dbReference>
<organism evidence="1 2">
    <name type="scientific">Pristionchus pacificus</name>
    <name type="common">Parasitic nematode worm</name>
    <dbReference type="NCBI Taxonomy" id="54126"/>
    <lineage>
        <taxon>Eukaryota</taxon>
        <taxon>Metazoa</taxon>
        <taxon>Ecdysozoa</taxon>
        <taxon>Nematoda</taxon>
        <taxon>Chromadorea</taxon>
        <taxon>Rhabditida</taxon>
        <taxon>Rhabditina</taxon>
        <taxon>Diplogasteromorpha</taxon>
        <taxon>Diplogasteroidea</taxon>
        <taxon>Neodiplogasteridae</taxon>
        <taxon>Pristionchus</taxon>
    </lineage>
</organism>
<dbReference type="AlphaFoldDB" id="A0A8R1YVY5"/>
<dbReference type="EnsemblMetazoa" id="PPA39799.1">
    <property type="protein sequence ID" value="PPA39799.1"/>
    <property type="gene ID" value="WBGene00278168"/>
</dbReference>